<feature type="compositionally biased region" description="Polar residues" evidence="1">
    <location>
        <begin position="508"/>
        <end position="526"/>
    </location>
</feature>
<keyword evidence="3" id="KW-1185">Reference proteome</keyword>
<feature type="region of interest" description="Disordered" evidence="1">
    <location>
        <begin position="416"/>
        <end position="459"/>
    </location>
</feature>
<evidence type="ECO:0000313" key="3">
    <source>
        <dbReference type="Proteomes" id="UP001634394"/>
    </source>
</evidence>
<protein>
    <submittedName>
        <fullName evidence="2">Uncharacterized protein</fullName>
    </submittedName>
</protein>
<name>A0ABD3VYM6_SINWO</name>
<feature type="region of interest" description="Disordered" evidence="1">
    <location>
        <begin position="472"/>
        <end position="538"/>
    </location>
</feature>
<dbReference type="Proteomes" id="UP001634394">
    <property type="component" value="Unassembled WGS sequence"/>
</dbReference>
<organism evidence="2 3">
    <name type="scientific">Sinanodonta woodiana</name>
    <name type="common">Chinese pond mussel</name>
    <name type="synonym">Anodonta woodiana</name>
    <dbReference type="NCBI Taxonomy" id="1069815"/>
    <lineage>
        <taxon>Eukaryota</taxon>
        <taxon>Metazoa</taxon>
        <taxon>Spiralia</taxon>
        <taxon>Lophotrochozoa</taxon>
        <taxon>Mollusca</taxon>
        <taxon>Bivalvia</taxon>
        <taxon>Autobranchia</taxon>
        <taxon>Heteroconchia</taxon>
        <taxon>Palaeoheterodonta</taxon>
        <taxon>Unionida</taxon>
        <taxon>Unionoidea</taxon>
        <taxon>Unionidae</taxon>
        <taxon>Unioninae</taxon>
        <taxon>Sinanodonta</taxon>
    </lineage>
</organism>
<proteinExistence type="predicted"/>
<feature type="compositionally biased region" description="Pro residues" evidence="1">
    <location>
        <begin position="423"/>
        <end position="437"/>
    </location>
</feature>
<evidence type="ECO:0000313" key="2">
    <source>
        <dbReference type="EMBL" id="KAL3866103.1"/>
    </source>
</evidence>
<gene>
    <name evidence="2" type="ORF">ACJMK2_043436</name>
</gene>
<feature type="region of interest" description="Disordered" evidence="1">
    <location>
        <begin position="927"/>
        <end position="950"/>
    </location>
</feature>
<dbReference type="EMBL" id="JBJQND010000009">
    <property type="protein sequence ID" value="KAL3866103.1"/>
    <property type="molecule type" value="Genomic_DNA"/>
</dbReference>
<dbReference type="AlphaFoldDB" id="A0ABD3VYM6"/>
<comment type="caution">
    <text evidence="2">The sequence shown here is derived from an EMBL/GenBank/DDBJ whole genome shotgun (WGS) entry which is preliminary data.</text>
</comment>
<sequence>MTICKTMHMQSIKRERTDPANVPLAALSSAASVNLTSAQNPAQNGNSFVHPVTNEMAQRNINSHVNVPNQQTGYHVVMNQSNPSFSKPVERIENLENLVDFPSIKGLFGWTTVDDVNVPYILRHDKRFVSVRIVELKLLSRYPNAYPDELGRHKPLTSFFVTNNEAKLLNEINLVHCGGEYGRKEFSQKDLIVLLSDFVEFYNLVKKTFPENNNTKNTKAAEEKELSSYCGWLQINNTVTPYVKRPSGKYVPLSVIRYAAGLMTSENDSVKGVLPTQIECDLMNRACKLAGFNFNFAKTTRIIALTDILQTNFVHVTELPMENPLSHAHYMELAASKLLLPGPSETNRQNTTYLNQQSSQNSLMQLPHRNITPDKSQQGNHMLSNMGNISSRMMRPPPPYPGIFNPRLPFMTPFNGFQNFPGMPQPNPMGDFPPVPPNASLRPHLSSGPGPPTSGTQRPMLLPYIVPQAQAQFQGGGSHSRALPSPHSSRPESAADFNKRSPGHVNGPSPSQESRPSSGHHQSSLVLPSKSPYGQQEMMFPAPGNVLTNPAMQRNLIPGQQMFPMFPMPTSTQQNPCQNIRSPTNMNPGMLGGIQAMQQQVNNLQQINIRTPVVTRESDIPLITKTQEKVSKSTLSSTNVSAIPGLYSPPKQQLSQLKTSNSIGGIGGPPPLLMMAPSSVSVSASSTTISSTDTLKSTEQGKHETAIIDLANTSSPKPSQEVDSKENPLQIGSDFIKGAWMNGKSISCLHIETPERKGRYCLVEAVCKLYFNGGGVNEFLFALENVLNVPLLTCTDQEEKAFIQYYNLPVTVLKCNKMISFDDLKKFFPQLSYMFPEKQQTLNSDITNGSQPNSDDLSQTIEENNNISGSELIAIPLGSLSDSPSVNGHSALSNTGGEKRHCPSLDEGPAVKHAKFLESAIQKFRNQQRQMQGGKTDDFESNQQRQQIADDAVIVLD</sequence>
<accession>A0ABD3VYM6</accession>
<evidence type="ECO:0000256" key="1">
    <source>
        <dbReference type="SAM" id="MobiDB-lite"/>
    </source>
</evidence>
<reference evidence="2 3" key="1">
    <citation type="submission" date="2024-11" db="EMBL/GenBank/DDBJ databases">
        <title>Chromosome-level genome assembly of the freshwater bivalve Anodonta woodiana.</title>
        <authorList>
            <person name="Chen X."/>
        </authorList>
    </citation>
    <scope>NUCLEOTIDE SEQUENCE [LARGE SCALE GENOMIC DNA]</scope>
    <source>
        <strain evidence="2">MN2024</strain>
        <tissue evidence="2">Gills</tissue>
    </source>
</reference>